<name>A0A939DYM7_9CORY</name>
<dbReference type="AlphaFoldDB" id="A0A939DYM7"/>
<feature type="signal peptide" evidence="1">
    <location>
        <begin position="1"/>
        <end position="27"/>
    </location>
</feature>
<keyword evidence="3" id="KW-1185">Reference proteome</keyword>
<dbReference type="Proteomes" id="UP000664332">
    <property type="component" value="Unassembled WGS sequence"/>
</dbReference>
<organism evidence="2 3">
    <name type="scientific">Corynebacterium mendelii</name>
    <dbReference type="NCBI Taxonomy" id="2765362"/>
    <lineage>
        <taxon>Bacteria</taxon>
        <taxon>Bacillati</taxon>
        <taxon>Actinomycetota</taxon>
        <taxon>Actinomycetes</taxon>
        <taxon>Mycobacteriales</taxon>
        <taxon>Corynebacteriaceae</taxon>
        <taxon>Corynebacterium</taxon>
    </lineage>
</organism>
<keyword evidence="1" id="KW-0732">Signal</keyword>
<evidence type="ECO:0000313" key="3">
    <source>
        <dbReference type="Proteomes" id="UP000664332"/>
    </source>
</evidence>
<evidence type="ECO:0000313" key="2">
    <source>
        <dbReference type="EMBL" id="MBN9643644.1"/>
    </source>
</evidence>
<feature type="chain" id="PRO_5037865506" evidence="1">
    <location>
        <begin position="28"/>
        <end position="149"/>
    </location>
</feature>
<gene>
    <name evidence="2" type="ORF">JZY06_03225</name>
</gene>
<proteinExistence type="predicted"/>
<protein>
    <submittedName>
        <fullName evidence="2">Uncharacterized protein</fullName>
    </submittedName>
</protein>
<dbReference type="RefSeq" id="WP_207118386.1">
    <property type="nucleotide sequence ID" value="NZ_JAFLEQ010000005.1"/>
</dbReference>
<reference evidence="2" key="1">
    <citation type="submission" date="2021-03" db="EMBL/GenBank/DDBJ databases">
        <authorList>
            <person name="Sun Q."/>
        </authorList>
    </citation>
    <scope>NUCLEOTIDE SEQUENCE</scope>
    <source>
        <strain evidence="2">CCM 8862</strain>
    </source>
</reference>
<dbReference type="EMBL" id="JAFLEQ010000005">
    <property type="protein sequence ID" value="MBN9643644.1"/>
    <property type="molecule type" value="Genomic_DNA"/>
</dbReference>
<accession>A0A939DYM7</accession>
<comment type="caution">
    <text evidence="2">The sequence shown here is derived from an EMBL/GenBank/DDBJ whole genome shotgun (WGS) entry which is preliminary data.</text>
</comment>
<sequence>MKSPKTSAAAAAAAVCFAVLSAPAAHANEVVDPAVTDIQTLIESALRLDCRTTVAREYSGWGWSDRESTRQSALAGGYTPEEADRWAAAVATRVGECHAADRIADPAFSFVTNGRSSHYPRTATTLARSLISMPVGDFLRDARQAGSSR</sequence>
<evidence type="ECO:0000256" key="1">
    <source>
        <dbReference type="SAM" id="SignalP"/>
    </source>
</evidence>